<dbReference type="Proteomes" id="UP000248423">
    <property type="component" value="Unassembled WGS sequence"/>
</dbReference>
<protein>
    <submittedName>
        <fullName evidence="1">Uncharacterized protein</fullName>
    </submittedName>
</protein>
<proteinExistence type="predicted"/>
<dbReference type="VEuPathDB" id="FungiDB:BO78DRAFT_3901"/>
<name>A0A319F374_ASPSB</name>
<gene>
    <name evidence="1" type="ORF">BO78DRAFT_3901</name>
</gene>
<organism evidence="1 2">
    <name type="scientific">Aspergillus sclerotiicarbonarius (strain CBS 121057 / IBT 28362)</name>
    <dbReference type="NCBI Taxonomy" id="1448318"/>
    <lineage>
        <taxon>Eukaryota</taxon>
        <taxon>Fungi</taxon>
        <taxon>Dikarya</taxon>
        <taxon>Ascomycota</taxon>
        <taxon>Pezizomycotina</taxon>
        <taxon>Eurotiomycetes</taxon>
        <taxon>Eurotiomycetidae</taxon>
        <taxon>Eurotiales</taxon>
        <taxon>Aspergillaceae</taxon>
        <taxon>Aspergillus</taxon>
        <taxon>Aspergillus subgen. Circumdati</taxon>
    </lineage>
</organism>
<accession>A0A319F374</accession>
<keyword evidence="2" id="KW-1185">Reference proteome</keyword>
<dbReference type="EMBL" id="KZ826315">
    <property type="protein sequence ID" value="PYI12424.1"/>
    <property type="molecule type" value="Genomic_DNA"/>
</dbReference>
<evidence type="ECO:0000313" key="2">
    <source>
        <dbReference type="Proteomes" id="UP000248423"/>
    </source>
</evidence>
<reference evidence="1 2" key="1">
    <citation type="submission" date="2018-02" db="EMBL/GenBank/DDBJ databases">
        <title>The genomes of Aspergillus section Nigri reveals drivers in fungal speciation.</title>
        <authorList>
            <consortium name="DOE Joint Genome Institute"/>
            <person name="Vesth T.C."/>
            <person name="Nybo J."/>
            <person name="Theobald S."/>
            <person name="Brandl J."/>
            <person name="Frisvad J.C."/>
            <person name="Nielsen K.F."/>
            <person name="Lyhne E.K."/>
            <person name="Kogle M.E."/>
            <person name="Kuo A."/>
            <person name="Riley R."/>
            <person name="Clum A."/>
            <person name="Nolan M."/>
            <person name="Lipzen A."/>
            <person name="Salamov A."/>
            <person name="Henrissat B."/>
            <person name="Wiebenga A."/>
            <person name="De vries R.P."/>
            <person name="Grigoriev I.V."/>
            <person name="Mortensen U.H."/>
            <person name="Andersen M.R."/>
            <person name="Baker S.E."/>
        </authorList>
    </citation>
    <scope>NUCLEOTIDE SEQUENCE [LARGE SCALE GENOMIC DNA]</scope>
    <source>
        <strain evidence="1 2">CBS 121057</strain>
    </source>
</reference>
<dbReference type="AlphaFoldDB" id="A0A319F374"/>
<sequence length="85" mass="9626">MVGRRLSLFSLHAWHERAFRLMNPSQGLSPLGHCVFCPMILFPLPRLAGESDDNLDVGERLELRKYHMRFFLLAVSVTGEGAEGK</sequence>
<evidence type="ECO:0000313" key="1">
    <source>
        <dbReference type="EMBL" id="PYI12424.1"/>
    </source>
</evidence>